<organism evidence="10 11">
    <name type="scientific">Paenibacillus agricola</name>
    <dbReference type="NCBI Taxonomy" id="2716264"/>
    <lineage>
        <taxon>Bacteria</taxon>
        <taxon>Bacillati</taxon>
        <taxon>Bacillota</taxon>
        <taxon>Bacilli</taxon>
        <taxon>Bacillales</taxon>
        <taxon>Paenibacillaceae</taxon>
        <taxon>Paenibacillus</taxon>
    </lineage>
</organism>
<dbReference type="InterPro" id="IPR016032">
    <property type="entry name" value="Sig_transdc_resp-reg_C-effctor"/>
</dbReference>
<keyword evidence="3" id="KW-0547">Nucleotide-binding</keyword>
<dbReference type="RefSeq" id="WP_166156325.1">
    <property type="nucleotide sequence ID" value="NZ_JAAOIW010000022.1"/>
</dbReference>
<dbReference type="SMART" id="SM00421">
    <property type="entry name" value="HTH_LUXR"/>
    <property type="match status" value="1"/>
</dbReference>
<dbReference type="Gene3D" id="1.10.510.10">
    <property type="entry name" value="Transferase(Phosphotransferase) domain 1"/>
    <property type="match status" value="1"/>
</dbReference>
<dbReference type="PROSITE" id="PS00622">
    <property type="entry name" value="HTH_LUXR_1"/>
    <property type="match status" value="1"/>
</dbReference>
<dbReference type="InterPro" id="IPR011009">
    <property type="entry name" value="Kinase-like_dom_sf"/>
</dbReference>
<keyword evidence="7" id="KW-0804">Transcription</keyword>
<evidence type="ECO:0000313" key="11">
    <source>
        <dbReference type="Proteomes" id="UP001165962"/>
    </source>
</evidence>
<feature type="domain" description="HTH luxR-type" evidence="9">
    <location>
        <begin position="510"/>
        <end position="575"/>
    </location>
</feature>
<dbReference type="PANTHER" id="PTHR43289:SF6">
    <property type="entry name" value="SERINE_THREONINE-PROTEIN KINASE NEKL-3"/>
    <property type="match status" value="1"/>
</dbReference>
<dbReference type="PROSITE" id="PS50043">
    <property type="entry name" value="HTH_LUXR_2"/>
    <property type="match status" value="1"/>
</dbReference>
<evidence type="ECO:0000313" key="10">
    <source>
        <dbReference type="EMBL" id="NHN34762.1"/>
    </source>
</evidence>
<accession>A0ABX0JE06</accession>
<gene>
    <name evidence="10" type="ORF">G9U52_33995</name>
</gene>
<dbReference type="SUPFAM" id="SSF55781">
    <property type="entry name" value="GAF domain-like"/>
    <property type="match status" value="1"/>
</dbReference>
<dbReference type="GO" id="GO:0016301">
    <property type="term" value="F:kinase activity"/>
    <property type="evidence" value="ECO:0007669"/>
    <property type="project" value="UniProtKB-KW"/>
</dbReference>
<dbReference type="Proteomes" id="UP001165962">
    <property type="component" value="Unassembled WGS sequence"/>
</dbReference>
<dbReference type="Pfam" id="PF00196">
    <property type="entry name" value="GerE"/>
    <property type="match status" value="1"/>
</dbReference>
<dbReference type="EC" id="2.7.11.1" evidence="1"/>
<comment type="caution">
    <text evidence="10">The sequence shown here is derived from an EMBL/GenBank/DDBJ whole genome shotgun (WGS) entry which is preliminary data.</text>
</comment>
<evidence type="ECO:0000259" key="9">
    <source>
        <dbReference type="PROSITE" id="PS50043"/>
    </source>
</evidence>
<dbReference type="PRINTS" id="PR00038">
    <property type="entry name" value="HTHLUXR"/>
</dbReference>
<dbReference type="InterPro" id="IPR000719">
    <property type="entry name" value="Prot_kinase_dom"/>
</dbReference>
<dbReference type="Pfam" id="PF00069">
    <property type="entry name" value="Pkinase"/>
    <property type="match status" value="1"/>
</dbReference>
<evidence type="ECO:0000256" key="4">
    <source>
        <dbReference type="ARBA" id="ARBA00022777"/>
    </source>
</evidence>
<dbReference type="Pfam" id="PF01590">
    <property type="entry name" value="GAF"/>
    <property type="match status" value="1"/>
</dbReference>
<dbReference type="SUPFAM" id="SSF56112">
    <property type="entry name" value="Protein kinase-like (PK-like)"/>
    <property type="match status" value="1"/>
</dbReference>
<evidence type="ECO:0000256" key="5">
    <source>
        <dbReference type="ARBA" id="ARBA00022840"/>
    </source>
</evidence>
<keyword evidence="4 10" id="KW-0418">Kinase</keyword>
<dbReference type="InterPro" id="IPR003018">
    <property type="entry name" value="GAF"/>
</dbReference>
<evidence type="ECO:0000256" key="7">
    <source>
        <dbReference type="ARBA" id="ARBA00023163"/>
    </source>
</evidence>
<keyword evidence="6" id="KW-0805">Transcription regulation</keyword>
<dbReference type="InterPro" id="IPR029016">
    <property type="entry name" value="GAF-like_dom_sf"/>
</dbReference>
<keyword evidence="11" id="KW-1185">Reference proteome</keyword>
<dbReference type="InterPro" id="IPR036388">
    <property type="entry name" value="WH-like_DNA-bd_sf"/>
</dbReference>
<evidence type="ECO:0000256" key="6">
    <source>
        <dbReference type="ARBA" id="ARBA00023015"/>
    </source>
</evidence>
<dbReference type="SUPFAM" id="SSF46894">
    <property type="entry name" value="C-terminal effector domain of the bipartite response regulators"/>
    <property type="match status" value="1"/>
</dbReference>
<keyword evidence="5" id="KW-0067">ATP-binding</keyword>
<keyword evidence="2" id="KW-0808">Transferase</keyword>
<dbReference type="InterPro" id="IPR000792">
    <property type="entry name" value="Tscrpt_reg_LuxR_C"/>
</dbReference>
<protein>
    <recommendedName>
        <fullName evidence="1">non-specific serine/threonine protein kinase</fullName>
        <ecNumber evidence="1">2.7.11.1</ecNumber>
    </recommendedName>
</protein>
<dbReference type="Gene3D" id="1.10.10.10">
    <property type="entry name" value="Winged helix-like DNA-binding domain superfamily/Winged helix DNA-binding domain"/>
    <property type="match status" value="1"/>
</dbReference>
<dbReference type="SMART" id="SM00220">
    <property type="entry name" value="S_TKc"/>
    <property type="match status" value="1"/>
</dbReference>
<dbReference type="PANTHER" id="PTHR43289">
    <property type="entry name" value="MITOGEN-ACTIVATED PROTEIN KINASE KINASE KINASE 20-RELATED"/>
    <property type="match status" value="1"/>
</dbReference>
<feature type="domain" description="Protein kinase" evidence="8">
    <location>
        <begin position="7"/>
        <end position="265"/>
    </location>
</feature>
<dbReference type="CDD" id="cd06170">
    <property type="entry name" value="LuxR_C_like"/>
    <property type="match status" value="1"/>
</dbReference>
<dbReference type="PROSITE" id="PS50011">
    <property type="entry name" value="PROTEIN_KINASE_DOM"/>
    <property type="match status" value="1"/>
</dbReference>
<proteinExistence type="predicted"/>
<dbReference type="Gene3D" id="3.30.450.40">
    <property type="match status" value="1"/>
</dbReference>
<reference evidence="10" key="1">
    <citation type="submission" date="2020-03" db="EMBL/GenBank/DDBJ databases">
        <title>Draft sequencing of Paenibacilllus sp. S3N08.</title>
        <authorList>
            <person name="Kim D.-U."/>
        </authorList>
    </citation>
    <scope>NUCLEOTIDE SEQUENCE</scope>
    <source>
        <strain evidence="10">S3N08</strain>
    </source>
</reference>
<evidence type="ECO:0000256" key="1">
    <source>
        <dbReference type="ARBA" id="ARBA00012513"/>
    </source>
</evidence>
<dbReference type="EMBL" id="JAAOIW010000022">
    <property type="protein sequence ID" value="NHN34762.1"/>
    <property type="molecule type" value="Genomic_DNA"/>
</dbReference>
<evidence type="ECO:0000256" key="3">
    <source>
        <dbReference type="ARBA" id="ARBA00022741"/>
    </source>
</evidence>
<evidence type="ECO:0000259" key="8">
    <source>
        <dbReference type="PROSITE" id="PS50011"/>
    </source>
</evidence>
<name>A0ABX0JE06_9BACL</name>
<sequence length="577" mass="64485">MQDIPGYTYLHTIYEDENVWVVHAKDDALSKLVVIKTAKPGQRMMVESAKLSHEYELLSDLDVSGIFRPCALLRDRGSLALVYDIIQSVPLRHEMSRGPLPLERFYPIAIRLLVVLHELHTRQIIHMNVRPDTVLVKLESLEVFLTGFNDAVTEGGRFFGAPDEGSPPYMAPERTQSRGGNIDVTSDLYSLGVTLYEALCGSLPLEATDPLEWAYAHKARQPVPLHQLCKVTIGLSNFVMRLLAKQPEERYSSASEAKADLERCYRTWGNLNSGASKEIALQLAMSRIASTSLVELSEQTTEGHYPASVRMVAKMPIVQRRYNDMLEIDYEQMLDMATVFKASQAFAAERDLETLSKKLLILVMECAGAQRGSWIEYDQKGLIVKSRGEEGVGWRSVRPAIPIAEDPNVWRELVEHADRSWTAVWVSDASCEDSYENQAYVRTSGVRSACAIPVIFQGTLSAVLYMENNLITNVFKPHKLSVLQMLSAQIMQVKASIQVEGGTIGEKVPAALPEAALTLRELEVMHQVAEGLTNRQIAERLLVTVDTVKAHVKSIFVKLKVNKRIQAVLVAQARELL</sequence>
<evidence type="ECO:0000256" key="2">
    <source>
        <dbReference type="ARBA" id="ARBA00022679"/>
    </source>
</evidence>
<dbReference type="CDD" id="cd14014">
    <property type="entry name" value="STKc_PknB_like"/>
    <property type="match status" value="1"/>
</dbReference>